<keyword evidence="2 4" id="KW-0863">Zinc-finger</keyword>
<evidence type="ECO:0000256" key="1">
    <source>
        <dbReference type="ARBA" id="ARBA00022723"/>
    </source>
</evidence>
<feature type="domain" description="PB1" evidence="7">
    <location>
        <begin position="16"/>
        <end position="103"/>
    </location>
</feature>
<feature type="non-terminal residue" evidence="8">
    <location>
        <position position="500"/>
    </location>
</feature>
<organism evidence="8">
    <name type="scientific">Cuerna arida</name>
    <dbReference type="NCBI Taxonomy" id="1464854"/>
    <lineage>
        <taxon>Eukaryota</taxon>
        <taxon>Metazoa</taxon>
        <taxon>Ecdysozoa</taxon>
        <taxon>Arthropoda</taxon>
        <taxon>Hexapoda</taxon>
        <taxon>Insecta</taxon>
        <taxon>Pterygota</taxon>
        <taxon>Neoptera</taxon>
        <taxon>Paraneoptera</taxon>
        <taxon>Hemiptera</taxon>
        <taxon>Auchenorrhyncha</taxon>
        <taxon>Membracoidea</taxon>
        <taxon>Cicadellidae</taxon>
        <taxon>Cicadellinae</taxon>
        <taxon>Proconiini</taxon>
        <taxon>Cuerna</taxon>
    </lineage>
</organism>
<dbReference type="Pfam" id="PF00564">
    <property type="entry name" value="PB1"/>
    <property type="match status" value="1"/>
</dbReference>
<dbReference type="SMART" id="SM00291">
    <property type="entry name" value="ZnF_ZZ"/>
    <property type="match status" value="1"/>
</dbReference>
<evidence type="ECO:0000313" key="8">
    <source>
        <dbReference type="EMBL" id="JAS44403.1"/>
    </source>
</evidence>
<dbReference type="SUPFAM" id="SSF54277">
    <property type="entry name" value="CAD &amp; PB1 domains"/>
    <property type="match status" value="1"/>
</dbReference>
<dbReference type="FunFam" id="3.10.20.90:FF:000320">
    <property type="entry name" value="Predicted protein"/>
    <property type="match status" value="1"/>
</dbReference>
<accession>A0A1B6F3G4</accession>
<dbReference type="GO" id="GO:0007032">
    <property type="term" value="P:endosome organization"/>
    <property type="evidence" value="ECO:0007669"/>
    <property type="project" value="TreeGrafter"/>
</dbReference>
<dbReference type="PROSITE" id="PS50135">
    <property type="entry name" value="ZF_ZZ_2"/>
    <property type="match status" value="1"/>
</dbReference>
<feature type="compositionally biased region" description="Low complexity" evidence="5">
    <location>
        <begin position="484"/>
        <end position="500"/>
    </location>
</feature>
<feature type="compositionally biased region" description="Low complexity" evidence="5">
    <location>
        <begin position="244"/>
        <end position="261"/>
    </location>
</feature>
<feature type="region of interest" description="Disordered" evidence="5">
    <location>
        <begin position="244"/>
        <end position="272"/>
    </location>
</feature>
<dbReference type="InterPro" id="IPR000270">
    <property type="entry name" value="PB1_dom"/>
</dbReference>
<keyword evidence="1" id="KW-0479">Metal-binding</keyword>
<dbReference type="GO" id="GO:0016235">
    <property type="term" value="C:aggresome"/>
    <property type="evidence" value="ECO:0007669"/>
    <property type="project" value="TreeGrafter"/>
</dbReference>
<feature type="domain" description="ZZ-type" evidence="6">
    <location>
        <begin position="117"/>
        <end position="167"/>
    </location>
</feature>
<reference evidence="8" key="1">
    <citation type="submission" date="2015-11" db="EMBL/GenBank/DDBJ databases">
        <title>De novo transcriptome assembly of four potential Pierce s Disease insect vectors from Arizona vineyards.</title>
        <authorList>
            <person name="Tassone E.E."/>
        </authorList>
    </citation>
    <scope>NUCLEOTIDE SEQUENCE</scope>
</reference>
<dbReference type="PROSITE" id="PS01357">
    <property type="entry name" value="ZF_ZZ_1"/>
    <property type="match status" value="1"/>
</dbReference>
<keyword evidence="3" id="KW-0862">Zinc</keyword>
<evidence type="ECO:0000259" key="6">
    <source>
        <dbReference type="PROSITE" id="PS50135"/>
    </source>
</evidence>
<dbReference type="GO" id="GO:0000423">
    <property type="term" value="P:mitophagy"/>
    <property type="evidence" value="ECO:0007669"/>
    <property type="project" value="TreeGrafter"/>
</dbReference>
<dbReference type="InterPro" id="IPR043145">
    <property type="entry name" value="Znf_ZZ_sf"/>
</dbReference>
<dbReference type="GO" id="GO:0070530">
    <property type="term" value="F:K63-linked polyubiquitin modification-dependent protein binding"/>
    <property type="evidence" value="ECO:0007669"/>
    <property type="project" value="TreeGrafter"/>
</dbReference>
<dbReference type="GO" id="GO:0005080">
    <property type="term" value="F:protein kinase C binding"/>
    <property type="evidence" value="ECO:0007669"/>
    <property type="project" value="TreeGrafter"/>
</dbReference>
<dbReference type="FunFam" id="3.30.60.90:FF:000016">
    <property type="entry name" value="Refractory to sigma P"/>
    <property type="match status" value="1"/>
</dbReference>
<feature type="compositionally biased region" description="Low complexity" evidence="5">
    <location>
        <begin position="459"/>
        <end position="477"/>
    </location>
</feature>
<proteinExistence type="predicted"/>
<dbReference type="PROSITE" id="PS51745">
    <property type="entry name" value="PB1"/>
    <property type="match status" value="1"/>
</dbReference>
<dbReference type="AlphaFoldDB" id="A0A1B6F3G4"/>
<evidence type="ECO:0000256" key="4">
    <source>
        <dbReference type="PROSITE-ProRule" id="PRU00228"/>
    </source>
</evidence>
<dbReference type="Gene3D" id="3.10.20.90">
    <property type="entry name" value="Phosphatidylinositol 3-kinase Catalytic Subunit, Chain A, domain 1"/>
    <property type="match status" value="1"/>
</dbReference>
<feature type="region of interest" description="Disordered" evidence="5">
    <location>
        <begin position="307"/>
        <end position="349"/>
    </location>
</feature>
<feature type="region of interest" description="Disordered" evidence="5">
    <location>
        <begin position="448"/>
        <end position="500"/>
    </location>
</feature>
<dbReference type="Gene3D" id="3.30.60.90">
    <property type="match status" value="1"/>
</dbReference>
<dbReference type="InterPro" id="IPR000433">
    <property type="entry name" value="Znf_ZZ"/>
</dbReference>
<name>A0A1B6F3G4_9HEMI</name>
<dbReference type="GO" id="GO:0044753">
    <property type="term" value="C:amphisome"/>
    <property type="evidence" value="ECO:0007669"/>
    <property type="project" value="TreeGrafter"/>
</dbReference>
<sequence length="500" mass="54566">MTQPGGKAYTPNMTDSVSFKAYLKRDGQDVEVRRFGIDGGAITSYVYLRGKIQAMFPSVQNDNFVIFWQDADNDYITLSSDEELMVALTSATSQPIKLYIHLKSNTAQGSNNQEMQHPGVVCDGCEGAVVGYRYKCVTCPDFDLCATCEASGRHSEHFMLRMPSPMNPSCHPKVFRKLFGRPHKFNRRHGWDRSYMQGESQGTNRCPFTQRETSAAGVPDMFDFSALMEFINSLGVTTAAGAAEATASTQAQPTPSQPQEPRQTTPNPNTYLNGIGQAIAAILDPFDMPAKKKNKITKIIKKHVYVGPNYPKHGHGPKPGHGPLDSKHSHDSKPGHGPLDLKHGHGPHGPIYVRMTHGLKHRLCHGPRDSYNYNLVGVHRSKYSHHIGPMHGHGPKHDLCIRRRVVRFGPRMDLGGCPQNGDAVETVTIIDKEPNIEHCNGVDVTFDVRSKTPGTQSGAATQNSQPQNAPAAQQQPAASPPSASPNSEAAPSTPAAVNPS</sequence>
<dbReference type="InterPro" id="IPR053793">
    <property type="entry name" value="PB1-like"/>
</dbReference>
<dbReference type="Pfam" id="PF00569">
    <property type="entry name" value="ZZ"/>
    <property type="match status" value="1"/>
</dbReference>
<feature type="compositionally biased region" description="Basic and acidic residues" evidence="5">
    <location>
        <begin position="324"/>
        <end position="343"/>
    </location>
</feature>
<evidence type="ECO:0000256" key="2">
    <source>
        <dbReference type="ARBA" id="ARBA00022771"/>
    </source>
</evidence>
<dbReference type="GO" id="GO:0008270">
    <property type="term" value="F:zinc ion binding"/>
    <property type="evidence" value="ECO:0007669"/>
    <property type="project" value="UniProtKB-KW"/>
</dbReference>
<evidence type="ECO:0000259" key="7">
    <source>
        <dbReference type="PROSITE" id="PS51745"/>
    </source>
</evidence>
<dbReference type="GO" id="GO:0035973">
    <property type="term" value="P:aggrephagy"/>
    <property type="evidence" value="ECO:0007669"/>
    <property type="project" value="TreeGrafter"/>
</dbReference>
<dbReference type="SUPFAM" id="SSF57850">
    <property type="entry name" value="RING/U-box"/>
    <property type="match status" value="1"/>
</dbReference>
<evidence type="ECO:0008006" key="9">
    <source>
        <dbReference type="Google" id="ProtNLM"/>
    </source>
</evidence>
<evidence type="ECO:0000256" key="3">
    <source>
        <dbReference type="ARBA" id="ARBA00022833"/>
    </source>
</evidence>
<evidence type="ECO:0000256" key="5">
    <source>
        <dbReference type="SAM" id="MobiDB-lite"/>
    </source>
</evidence>
<protein>
    <recommendedName>
        <fullName evidence="9">ZZ-type domain-containing protein</fullName>
    </recommendedName>
</protein>
<dbReference type="PANTHER" id="PTHR15090">
    <property type="entry name" value="SEQUESTOSOME 1-RELATED"/>
    <property type="match status" value="1"/>
</dbReference>
<dbReference type="InterPro" id="IPR052260">
    <property type="entry name" value="Autophagy_Rcpt_SigReg"/>
</dbReference>
<dbReference type="PANTHER" id="PTHR15090:SF0">
    <property type="entry name" value="SEQUESTOSOME-1"/>
    <property type="match status" value="1"/>
</dbReference>
<dbReference type="SMART" id="SM00666">
    <property type="entry name" value="PB1"/>
    <property type="match status" value="1"/>
</dbReference>
<dbReference type="CDD" id="cd02340">
    <property type="entry name" value="ZZ_NBR1_like"/>
    <property type="match status" value="1"/>
</dbReference>
<feature type="compositionally biased region" description="Polar residues" evidence="5">
    <location>
        <begin position="262"/>
        <end position="272"/>
    </location>
</feature>
<gene>
    <name evidence="8" type="ORF">g.25084</name>
</gene>
<dbReference type="EMBL" id="GECZ01025366">
    <property type="protein sequence ID" value="JAS44403.1"/>
    <property type="molecule type" value="Transcribed_RNA"/>
</dbReference>